<evidence type="ECO:0000313" key="7">
    <source>
        <dbReference type="Proteomes" id="UP000182235"/>
    </source>
</evidence>
<protein>
    <recommendedName>
        <fullName evidence="5">FAD-binding domain-containing protein</fullName>
    </recommendedName>
</protein>
<accession>A0A1J9P7Q5</accession>
<feature type="domain" description="FAD-binding" evidence="5">
    <location>
        <begin position="58"/>
        <end position="116"/>
    </location>
</feature>
<evidence type="ECO:0000259" key="5">
    <source>
        <dbReference type="Pfam" id="PF01494"/>
    </source>
</evidence>
<name>A0A1J9P7Q5_9EURO</name>
<dbReference type="STRING" id="1447872.A0A1J9P7Q5"/>
<dbReference type="GO" id="GO:0071949">
    <property type="term" value="F:FAD binding"/>
    <property type="evidence" value="ECO:0007669"/>
    <property type="project" value="InterPro"/>
</dbReference>
<evidence type="ECO:0000256" key="1">
    <source>
        <dbReference type="ARBA" id="ARBA00007992"/>
    </source>
</evidence>
<dbReference type="InterPro" id="IPR002938">
    <property type="entry name" value="FAD-bd"/>
</dbReference>
<dbReference type="VEuPathDB" id="FungiDB:AJ78_06943"/>
<evidence type="ECO:0000256" key="3">
    <source>
        <dbReference type="ARBA" id="ARBA00022827"/>
    </source>
</evidence>
<dbReference type="EMBL" id="LGRN01000400">
    <property type="protein sequence ID" value="OJD12472.1"/>
    <property type="molecule type" value="Genomic_DNA"/>
</dbReference>
<proteinExistence type="inferred from homology"/>
<gene>
    <name evidence="6" type="ORF">AJ78_06943</name>
</gene>
<reference evidence="6 7" key="1">
    <citation type="submission" date="2015-07" db="EMBL/GenBank/DDBJ databases">
        <title>Emmonsia species relationships and genome sequence.</title>
        <authorList>
            <consortium name="The Broad Institute Genomics Platform"/>
            <person name="Cuomo C.A."/>
            <person name="Munoz J.F."/>
            <person name="Imamovic A."/>
            <person name="Priest M.E."/>
            <person name="Young S."/>
            <person name="Clay O.K."/>
            <person name="McEwen J.G."/>
        </authorList>
    </citation>
    <scope>NUCLEOTIDE SEQUENCE [LARGE SCALE GENOMIC DNA]</scope>
    <source>
        <strain evidence="6 7">UAMH 9510</strain>
    </source>
</reference>
<dbReference type="GO" id="GO:0004497">
    <property type="term" value="F:monooxygenase activity"/>
    <property type="evidence" value="ECO:0007669"/>
    <property type="project" value="InterPro"/>
</dbReference>
<keyword evidence="2" id="KW-0285">Flavoprotein</keyword>
<comment type="similarity">
    <text evidence="1">Belongs to the paxM FAD-dependent monooxygenase family.</text>
</comment>
<comment type="caution">
    <text evidence="6">The sequence shown here is derived from an EMBL/GenBank/DDBJ whole genome shotgun (WGS) entry which is preliminary data.</text>
</comment>
<dbReference type="OrthoDB" id="10029326at2759"/>
<dbReference type="SUPFAM" id="SSF51905">
    <property type="entry name" value="FAD/NAD(P)-binding domain"/>
    <property type="match status" value="1"/>
</dbReference>
<organism evidence="6 7">
    <name type="scientific">Emergomyces pasteurianus Ep9510</name>
    <dbReference type="NCBI Taxonomy" id="1447872"/>
    <lineage>
        <taxon>Eukaryota</taxon>
        <taxon>Fungi</taxon>
        <taxon>Dikarya</taxon>
        <taxon>Ascomycota</taxon>
        <taxon>Pezizomycotina</taxon>
        <taxon>Eurotiomycetes</taxon>
        <taxon>Eurotiomycetidae</taxon>
        <taxon>Onygenales</taxon>
        <taxon>Ajellomycetaceae</taxon>
        <taxon>Emergomyces</taxon>
    </lineage>
</organism>
<keyword evidence="7" id="KW-1185">Reference proteome</keyword>
<keyword evidence="4" id="KW-0560">Oxidoreductase</keyword>
<dbReference type="PANTHER" id="PTHR47356">
    <property type="entry name" value="FAD-DEPENDENT MONOOXYGENASE ASQG-RELATED"/>
    <property type="match status" value="1"/>
</dbReference>
<keyword evidence="3" id="KW-0274">FAD</keyword>
<sequence length="178" mass="19951">MTASTGLLFQTQKRAYGEDIPRFTRVDDARHIREHENDIVAPNLKFRDLIIGSIAYNMTTLPEYTFQQWHYNRIITIGDSAHKFHPIAGHGGNAALETGVAPTNILARALKKSPADGLANSHISDTFQKVQDVRNKTVKALIAASHNQQRVQCLETTFLKFIAFHVLPRAHLGRAINK</sequence>
<dbReference type="PANTHER" id="PTHR47356:SF2">
    <property type="entry name" value="FAD-BINDING DOMAIN-CONTAINING PROTEIN-RELATED"/>
    <property type="match status" value="1"/>
</dbReference>
<evidence type="ECO:0000313" key="6">
    <source>
        <dbReference type="EMBL" id="OJD12472.1"/>
    </source>
</evidence>
<dbReference type="InterPro" id="IPR036188">
    <property type="entry name" value="FAD/NAD-bd_sf"/>
</dbReference>
<evidence type="ECO:0000256" key="2">
    <source>
        <dbReference type="ARBA" id="ARBA00022630"/>
    </source>
</evidence>
<dbReference type="Proteomes" id="UP000182235">
    <property type="component" value="Unassembled WGS sequence"/>
</dbReference>
<dbReference type="InterPro" id="IPR050562">
    <property type="entry name" value="FAD_mOase_fung"/>
</dbReference>
<dbReference type="Gene3D" id="3.50.50.60">
    <property type="entry name" value="FAD/NAD(P)-binding domain"/>
    <property type="match status" value="1"/>
</dbReference>
<evidence type="ECO:0000256" key="4">
    <source>
        <dbReference type="ARBA" id="ARBA00023002"/>
    </source>
</evidence>
<dbReference type="Pfam" id="PF01494">
    <property type="entry name" value="FAD_binding_3"/>
    <property type="match status" value="1"/>
</dbReference>
<dbReference type="AlphaFoldDB" id="A0A1J9P7Q5"/>